<comment type="caution">
    <text evidence="7">The sequence shown here is derived from an EMBL/GenBank/DDBJ whole genome shotgun (WGS) entry which is preliminary data.</text>
</comment>
<accession>A0A916X8M5</accession>
<keyword evidence="2 5" id="KW-0812">Transmembrane</keyword>
<evidence type="ECO:0000256" key="2">
    <source>
        <dbReference type="ARBA" id="ARBA00022692"/>
    </source>
</evidence>
<evidence type="ECO:0000313" key="8">
    <source>
        <dbReference type="Proteomes" id="UP000651668"/>
    </source>
</evidence>
<reference evidence="7" key="1">
    <citation type="journal article" date="2014" name="Int. J. Syst. Evol. Microbiol.">
        <title>Complete genome sequence of Corynebacterium casei LMG S-19264T (=DSM 44701T), isolated from a smear-ripened cheese.</title>
        <authorList>
            <consortium name="US DOE Joint Genome Institute (JGI-PGF)"/>
            <person name="Walter F."/>
            <person name="Albersmeier A."/>
            <person name="Kalinowski J."/>
            <person name="Ruckert C."/>
        </authorList>
    </citation>
    <scope>NUCLEOTIDE SEQUENCE</scope>
    <source>
        <strain evidence="7">CGMCC 1.15343</strain>
    </source>
</reference>
<name>A0A916X8M5_9SPHI</name>
<gene>
    <name evidence="7" type="ORF">GCM10011387_02250</name>
</gene>
<evidence type="ECO:0000256" key="4">
    <source>
        <dbReference type="ARBA" id="ARBA00023136"/>
    </source>
</evidence>
<evidence type="ECO:0000256" key="3">
    <source>
        <dbReference type="ARBA" id="ARBA00022989"/>
    </source>
</evidence>
<organism evidence="7 8">
    <name type="scientific">Pedobacter quisquiliarum</name>
    <dbReference type="NCBI Taxonomy" id="1834438"/>
    <lineage>
        <taxon>Bacteria</taxon>
        <taxon>Pseudomonadati</taxon>
        <taxon>Bacteroidota</taxon>
        <taxon>Sphingobacteriia</taxon>
        <taxon>Sphingobacteriales</taxon>
        <taxon>Sphingobacteriaceae</taxon>
        <taxon>Pedobacter</taxon>
    </lineage>
</organism>
<evidence type="ECO:0000256" key="1">
    <source>
        <dbReference type="ARBA" id="ARBA00004141"/>
    </source>
</evidence>
<dbReference type="RefSeq" id="WP_188624977.1">
    <property type="nucleotide sequence ID" value="NZ_BMIL01000001.1"/>
</dbReference>
<evidence type="ECO:0000256" key="5">
    <source>
        <dbReference type="SAM" id="Phobius"/>
    </source>
</evidence>
<feature type="transmembrane region" description="Helical" evidence="5">
    <location>
        <begin position="27"/>
        <end position="46"/>
    </location>
</feature>
<comment type="subcellular location">
    <subcellularLocation>
        <location evidence="1">Membrane</location>
        <topology evidence="1">Multi-pass membrane protein</topology>
    </subcellularLocation>
</comment>
<proteinExistence type="predicted"/>
<feature type="transmembrane region" description="Helical" evidence="5">
    <location>
        <begin position="124"/>
        <end position="147"/>
    </location>
</feature>
<feature type="domain" description="GtrA/DPMS transmembrane" evidence="6">
    <location>
        <begin position="26"/>
        <end position="153"/>
    </location>
</feature>
<dbReference type="GO" id="GO:0016020">
    <property type="term" value="C:membrane"/>
    <property type="evidence" value="ECO:0007669"/>
    <property type="project" value="UniProtKB-SubCell"/>
</dbReference>
<keyword evidence="3 5" id="KW-1133">Transmembrane helix</keyword>
<dbReference type="AlphaFoldDB" id="A0A916X8M5"/>
<dbReference type="GO" id="GO:0000271">
    <property type="term" value="P:polysaccharide biosynthetic process"/>
    <property type="evidence" value="ECO:0007669"/>
    <property type="project" value="InterPro"/>
</dbReference>
<reference evidence="7" key="2">
    <citation type="submission" date="2020-09" db="EMBL/GenBank/DDBJ databases">
        <authorList>
            <person name="Sun Q."/>
            <person name="Zhou Y."/>
        </authorList>
    </citation>
    <scope>NUCLEOTIDE SEQUENCE</scope>
    <source>
        <strain evidence="7">CGMCC 1.15343</strain>
    </source>
</reference>
<dbReference type="EMBL" id="BMIL01000001">
    <property type="protein sequence ID" value="GGC52313.1"/>
    <property type="molecule type" value="Genomic_DNA"/>
</dbReference>
<dbReference type="Pfam" id="PF04138">
    <property type="entry name" value="GtrA_DPMS_TM"/>
    <property type="match status" value="1"/>
</dbReference>
<feature type="transmembrane region" description="Helical" evidence="5">
    <location>
        <begin position="66"/>
        <end position="88"/>
    </location>
</feature>
<evidence type="ECO:0000313" key="7">
    <source>
        <dbReference type="EMBL" id="GGC52313.1"/>
    </source>
</evidence>
<sequence length="157" mass="18002">MRKAILSLIDFFYPPFSRWISQHTFRYLATGGTTFAAGIVIYYVAYNFVLKQQDIRLGSLLVTAPIAALAIESIITFLIGFLLNKYLVFTQSNLKGRVQLFRYGSVVVTNIMLNYAFIKVMVEAFAFYPTIAKFLTSIILAVFSYFSQKHFSFRVKK</sequence>
<feature type="transmembrane region" description="Helical" evidence="5">
    <location>
        <begin position="100"/>
        <end position="118"/>
    </location>
</feature>
<protein>
    <recommendedName>
        <fullName evidence="6">GtrA/DPMS transmembrane domain-containing protein</fullName>
    </recommendedName>
</protein>
<keyword evidence="4 5" id="KW-0472">Membrane</keyword>
<evidence type="ECO:0000259" key="6">
    <source>
        <dbReference type="Pfam" id="PF04138"/>
    </source>
</evidence>
<dbReference type="InterPro" id="IPR007267">
    <property type="entry name" value="GtrA_DPMS_TM"/>
</dbReference>
<keyword evidence="8" id="KW-1185">Reference proteome</keyword>
<dbReference type="Proteomes" id="UP000651668">
    <property type="component" value="Unassembled WGS sequence"/>
</dbReference>